<dbReference type="GO" id="GO:0051999">
    <property type="term" value="P:mannosyl-inositol phosphorylceramide biosynthetic process"/>
    <property type="evidence" value="ECO:0007669"/>
    <property type="project" value="TreeGrafter"/>
</dbReference>
<evidence type="ECO:0000256" key="2">
    <source>
        <dbReference type="ARBA" id="ARBA00009003"/>
    </source>
</evidence>
<dbReference type="PANTHER" id="PTHR32385">
    <property type="entry name" value="MANNOSYL PHOSPHORYLINOSITOL CERAMIDE SYNTHASE"/>
    <property type="match status" value="1"/>
</dbReference>
<dbReference type="InterPro" id="IPR029044">
    <property type="entry name" value="Nucleotide-diphossugar_trans"/>
</dbReference>
<dbReference type="Proteomes" id="UP000729357">
    <property type="component" value="Unassembled WGS sequence"/>
</dbReference>
<reference evidence="7" key="1">
    <citation type="journal article" date="2021" name="J Fungi (Basel)">
        <title>Virulence traits and population genomics of the black yeast Aureobasidium melanogenum.</title>
        <authorList>
            <person name="Cernosa A."/>
            <person name="Sun X."/>
            <person name="Gostincar C."/>
            <person name="Fang C."/>
            <person name="Gunde-Cimerman N."/>
            <person name="Song Z."/>
        </authorList>
    </citation>
    <scope>NUCLEOTIDE SEQUENCE</scope>
    <source>
        <strain evidence="7">EXF-9298</strain>
    </source>
</reference>
<dbReference type="GO" id="GO:0016020">
    <property type="term" value="C:membrane"/>
    <property type="evidence" value="ECO:0007669"/>
    <property type="project" value="UniProtKB-SubCell"/>
</dbReference>
<dbReference type="Pfam" id="PF04488">
    <property type="entry name" value="Gly_transf_sug"/>
    <property type="match status" value="1"/>
</dbReference>
<comment type="similarity">
    <text evidence="2">Belongs to the glycosyltransferase 32 family.</text>
</comment>
<dbReference type="SUPFAM" id="SSF53448">
    <property type="entry name" value="Nucleotide-diphospho-sugar transferases"/>
    <property type="match status" value="1"/>
</dbReference>
<dbReference type="InterPro" id="IPR051706">
    <property type="entry name" value="Glycosyltransferase_domain"/>
</dbReference>
<organism evidence="7 8">
    <name type="scientific">Aureobasidium melanogenum</name>
    <name type="common">Aureobasidium pullulans var. melanogenum</name>
    <dbReference type="NCBI Taxonomy" id="46634"/>
    <lineage>
        <taxon>Eukaryota</taxon>
        <taxon>Fungi</taxon>
        <taxon>Dikarya</taxon>
        <taxon>Ascomycota</taxon>
        <taxon>Pezizomycotina</taxon>
        <taxon>Dothideomycetes</taxon>
        <taxon>Dothideomycetidae</taxon>
        <taxon>Dothideales</taxon>
        <taxon>Saccotheciaceae</taxon>
        <taxon>Aureobasidium</taxon>
    </lineage>
</organism>
<evidence type="ECO:0000256" key="4">
    <source>
        <dbReference type="ARBA" id="ARBA00022692"/>
    </source>
</evidence>
<keyword evidence="6" id="KW-0472">Membrane</keyword>
<comment type="caution">
    <text evidence="7">The sequence shown here is derived from an EMBL/GenBank/DDBJ whole genome shotgun (WGS) entry which is preliminary data.</text>
</comment>
<proteinExistence type="inferred from homology"/>
<keyword evidence="4" id="KW-0812">Transmembrane</keyword>
<dbReference type="InterPro" id="IPR007577">
    <property type="entry name" value="GlycoTrfase_DXD_sugar-bd_CS"/>
</dbReference>
<dbReference type="Gene3D" id="3.90.550.20">
    <property type="match status" value="1"/>
</dbReference>
<name>A0A9P8FBZ0_AURME</name>
<feature type="non-terminal residue" evidence="7">
    <location>
        <position position="138"/>
    </location>
</feature>
<dbReference type="PANTHER" id="PTHR32385:SF20">
    <property type="entry name" value="MANNOSYL PHOSPHORYLINOSITOL CERAMIDE SYNTHASE CSH1-RELATED"/>
    <property type="match status" value="1"/>
</dbReference>
<evidence type="ECO:0000313" key="8">
    <source>
        <dbReference type="Proteomes" id="UP000729357"/>
    </source>
</evidence>
<accession>A0A9P8FBZ0</accession>
<evidence type="ECO:0000313" key="7">
    <source>
        <dbReference type="EMBL" id="KAG9962273.1"/>
    </source>
</evidence>
<evidence type="ECO:0000256" key="3">
    <source>
        <dbReference type="ARBA" id="ARBA00022679"/>
    </source>
</evidence>
<evidence type="ECO:0000256" key="5">
    <source>
        <dbReference type="ARBA" id="ARBA00022989"/>
    </source>
</evidence>
<sequence length="138" mass="16002">MRRPVLLFLILNLAIVAFLIHSVWTLLSLLVVDGSEDAISRAELPAPGSDLIDGRPQIIPKIIHQTYINESIPEVWQEPQKSCIELHKDWEYKLWTDAASREFIAAEYPWFLETFDNYEFPIQRADSIRYFVLAHYGG</sequence>
<evidence type="ECO:0000256" key="1">
    <source>
        <dbReference type="ARBA" id="ARBA00004370"/>
    </source>
</evidence>
<dbReference type="GO" id="GO:0000030">
    <property type="term" value="F:mannosyltransferase activity"/>
    <property type="evidence" value="ECO:0007669"/>
    <property type="project" value="TreeGrafter"/>
</dbReference>
<reference evidence="7" key="2">
    <citation type="submission" date="2021-08" db="EMBL/GenBank/DDBJ databases">
        <authorList>
            <person name="Gostincar C."/>
            <person name="Sun X."/>
            <person name="Song Z."/>
            <person name="Gunde-Cimerman N."/>
        </authorList>
    </citation>
    <scope>NUCLEOTIDE SEQUENCE</scope>
    <source>
        <strain evidence="7">EXF-9298</strain>
    </source>
</reference>
<dbReference type="AlphaFoldDB" id="A0A9P8FBZ0"/>
<keyword evidence="3" id="KW-0808">Transferase</keyword>
<dbReference type="EMBL" id="JAHFXS010003867">
    <property type="protein sequence ID" value="KAG9962273.1"/>
    <property type="molecule type" value="Genomic_DNA"/>
</dbReference>
<evidence type="ECO:0000256" key="6">
    <source>
        <dbReference type="ARBA" id="ARBA00023136"/>
    </source>
</evidence>
<protein>
    <submittedName>
        <fullName evidence="7">MIPC synthase subunit</fullName>
    </submittedName>
</protein>
<gene>
    <name evidence="7" type="ORF">KCU98_g16673</name>
</gene>
<keyword evidence="5" id="KW-1133">Transmembrane helix</keyword>
<keyword evidence="8" id="KW-1185">Reference proteome</keyword>
<comment type="subcellular location">
    <subcellularLocation>
        <location evidence="1">Membrane</location>
    </subcellularLocation>
</comment>